<evidence type="ECO:0000313" key="3">
    <source>
        <dbReference type="Proteomes" id="UP000825729"/>
    </source>
</evidence>
<keyword evidence="3" id="KW-1185">Reference proteome</keyword>
<comment type="caution">
    <text evidence="2">The sequence shown here is derived from an EMBL/GenBank/DDBJ whole genome shotgun (WGS) entry which is preliminary data.</text>
</comment>
<dbReference type="InterPro" id="IPR006502">
    <property type="entry name" value="PDDEXK-like"/>
</dbReference>
<feature type="region of interest" description="Disordered" evidence="1">
    <location>
        <begin position="105"/>
        <end position="149"/>
    </location>
</feature>
<dbReference type="Pfam" id="PF04720">
    <property type="entry name" value="PDDEXK_6"/>
    <property type="match status" value="1"/>
</dbReference>
<dbReference type="PANTHER" id="PTHR31579">
    <property type="entry name" value="OS03G0796600 PROTEIN"/>
    <property type="match status" value="1"/>
</dbReference>
<reference evidence="2 3" key="1">
    <citation type="submission" date="2021-07" db="EMBL/GenBank/DDBJ databases">
        <title>The Aristolochia fimbriata genome: insights into angiosperm evolution, floral development and chemical biosynthesis.</title>
        <authorList>
            <person name="Jiao Y."/>
        </authorList>
    </citation>
    <scope>NUCLEOTIDE SEQUENCE [LARGE SCALE GENOMIC DNA]</scope>
    <source>
        <strain evidence="2">IBCAS-2021</strain>
        <tissue evidence="2">Leaf</tissue>
    </source>
</reference>
<feature type="region of interest" description="Disordered" evidence="1">
    <location>
        <begin position="39"/>
        <end position="63"/>
    </location>
</feature>
<organism evidence="2 3">
    <name type="scientific">Aristolochia fimbriata</name>
    <name type="common">White veined hardy Dutchman's pipe vine</name>
    <dbReference type="NCBI Taxonomy" id="158543"/>
    <lineage>
        <taxon>Eukaryota</taxon>
        <taxon>Viridiplantae</taxon>
        <taxon>Streptophyta</taxon>
        <taxon>Embryophyta</taxon>
        <taxon>Tracheophyta</taxon>
        <taxon>Spermatophyta</taxon>
        <taxon>Magnoliopsida</taxon>
        <taxon>Magnoliidae</taxon>
        <taxon>Piperales</taxon>
        <taxon>Aristolochiaceae</taxon>
        <taxon>Aristolochia</taxon>
    </lineage>
</organism>
<dbReference type="PANTHER" id="PTHR31579:SF42">
    <property type="entry name" value="DUF506 FAMILY PROTEIN (DUF506)"/>
    <property type="match status" value="1"/>
</dbReference>
<dbReference type="EMBL" id="JAINDJ010000006">
    <property type="protein sequence ID" value="KAG9443238.1"/>
    <property type="molecule type" value="Genomic_DNA"/>
</dbReference>
<dbReference type="NCBIfam" id="TIGR01615">
    <property type="entry name" value="A_thal_3542"/>
    <property type="match status" value="1"/>
</dbReference>
<evidence type="ECO:0000256" key="1">
    <source>
        <dbReference type="SAM" id="MobiDB-lite"/>
    </source>
</evidence>
<proteinExistence type="predicted"/>
<accession>A0AAV7E7I6</accession>
<dbReference type="AlphaFoldDB" id="A0AAV7E7I6"/>
<name>A0AAV7E7I6_ARIFI</name>
<evidence type="ECO:0000313" key="2">
    <source>
        <dbReference type="EMBL" id="KAG9443238.1"/>
    </source>
</evidence>
<sequence length="387" mass="43519">MEMEQMGVMNMNIPLILPRPVRYKRATAALDDRARARLYDQSRSSSGSEHSAAAVRSSSPLDDDHHDLAHLVDSFIEYYDDHDDGCCEVVLDVLEQSTHDQRHDELLDLQHGCRTRPSTPSTTRDEKKKIMKKKKQRQQQPKYDTDETSSTLERLLIMSTAGASSSIDQERILAETERAMVRPVLVGDGEEGGLVINKRALMAHLRNQGLDAGLCKSRWEKCRIYPGGSYEYIDVVLAGGQRYIVETNLAAQFHIARPTPPYLALLALFPPVFVAKQEALERLVRLMCAAAKHSLNTTHLHLPPWRRARYVLAKWFGPYKRTTNINNIVYYSPITTTTTVPTNAATLDVGFEPPMLLPPRSARCRQAVAEKKTLKITGRGGNNMALI</sequence>
<feature type="compositionally biased region" description="Low complexity" evidence="1">
    <location>
        <begin position="42"/>
        <end position="60"/>
    </location>
</feature>
<gene>
    <name evidence="2" type="ORF">H6P81_014578</name>
</gene>
<dbReference type="Proteomes" id="UP000825729">
    <property type="component" value="Unassembled WGS sequence"/>
</dbReference>
<protein>
    <submittedName>
        <fullName evidence="2">Uncharacterized protein</fullName>
    </submittedName>
</protein>